<dbReference type="InterPro" id="IPR036942">
    <property type="entry name" value="Beta-barrel_TonB_sf"/>
</dbReference>
<evidence type="ECO:0000259" key="14">
    <source>
        <dbReference type="Pfam" id="PF07715"/>
    </source>
</evidence>
<dbReference type="Proteomes" id="UP001597112">
    <property type="component" value="Unassembled WGS sequence"/>
</dbReference>
<feature type="signal peptide" evidence="12">
    <location>
        <begin position="1"/>
        <end position="20"/>
    </location>
</feature>
<comment type="similarity">
    <text evidence="10 11">Belongs to the TonB-dependent receptor family.</text>
</comment>
<dbReference type="RefSeq" id="WP_377578108.1">
    <property type="nucleotide sequence ID" value="NZ_JBHTKA010000001.1"/>
</dbReference>
<dbReference type="InterPro" id="IPR000531">
    <property type="entry name" value="Beta-barrel_TonB"/>
</dbReference>
<keyword evidence="6 11" id="KW-0798">TonB box</keyword>
<evidence type="ECO:0000259" key="13">
    <source>
        <dbReference type="Pfam" id="PF00593"/>
    </source>
</evidence>
<dbReference type="Pfam" id="PF00593">
    <property type="entry name" value="TonB_dep_Rec_b-barrel"/>
    <property type="match status" value="1"/>
</dbReference>
<dbReference type="Gene3D" id="2.60.40.1120">
    <property type="entry name" value="Carboxypeptidase-like, regulatory domain"/>
    <property type="match status" value="1"/>
</dbReference>
<evidence type="ECO:0000256" key="8">
    <source>
        <dbReference type="ARBA" id="ARBA00023170"/>
    </source>
</evidence>
<gene>
    <name evidence="15" type="ORF">ACFQ21_09385</name>
</gene>
<keyword evidence="7 10" id="KW-0472">Membrane</keyword>
<feature type="domain" description="TonB-dependent receptor plug" evidence="14">
    <location>
        <begin position="119"/>
        <end position="226"/>
    </location>
</feature>
<dbReference type="SUPFAM" id="SSF49464">
    <property type="entry name" value="Carboxypeptidase regulatory domain-like"/>
    <property type="match status" value="1"/>
</dbReference>
<evidence type="ECO:0000256" key="2">
    <source>
        <dbReference type="ARBA" id="ARBA00022448"/>
    </source>
</evidence>
<keyword evidence="8 15" id="KW-0675">Receptor</keyword>
<evidence type="ECO:0000256" key="4">
    <source>
        <dbReference type="ARBA" id="ARBA00022692"/>
    </source>
</evidence>
<proteinExistence type="inferred from homology"/>
<evidence type="ECO:0000256" key="1">
    <source>
        <dbReference type="ARBA" id="ARBA00004571"/>
    </source>
</evidence>
<comment type="caution">
    <text evidence="15">The sequence shown here is derived from an EMBL/GenBank/DDBJ whole genome shotgun (WGS) entry which is preliminary data.</text>
</comment>
<evidence type="ECO:0000256" key="10">
    <source>
        <dbReference type="PROSITE-ProRule" id="PRU01360"/>
    </source>
</evidence>
<accession>A0ABW3K1S5</accession>
<protein>
    <submittedName>
        <fullName evidence="15">TonB-dependent receptor domain-containing protein</fullName>
    </submittedName>
</protein>
<evidence type="ECO:0000313" key="16">
    <source>
        <dbReference type="Proteomes" id="UP001597112"/>
    </source>
</evidence>
<dbReference type="SUPFAM" id="SSF56935">
    <property type="entry name" value="Porins"/>
    <property type="match status" value="1"/>
</dbReference>
<dbReference type="Gene3D" id="2.170.130.10">
    <property type="entry name" value="TonB-dependent receptor, plug domain"/>
    <property type="match status" value="1"/>
</dbReference>
<dbReference type="PANTHER" id="PTHR30069">
    <property type="entry name" value="TONB-DEPENDENT OUTER MEMBRANE RECEPTOR"/>
    <property type="match status" value="1"/>
</dbReference>
<evidence type="ECO:0000313" key="15">
    <source>
        <dbReference type="EMBL" id="MFD0999519.1"/>
    </source>
</evidence>
<evidence type="ECO:0000256" key="7">
    <source>
        <dbReference type="ARBA" id="ARBA00023136"/>
    </source>
</evidence>
<dbReference type="InterPro" id="IPR008969">
    <property type="entry name" value="CarboxyPept-like_regulatory"/>
</dbReference>
<name>A0ABW3K1S5_9BACT</name>
<evidence type="ECO:0000256" key="9">
    <source>
        <dbReference type="ARBA" id="ARBA00023237"/>
    </source>
</evidence>
<evidence type="ECO:0000256" key="12">
    <source>
        <dbReference type="SAM" id="SignalP"/>
    </source>
</evidence>
<keyword evidence="4 10" id="KW-0812">Transmembrane</keyword>
<evidence type="ECO:0000256" key="6">
    <source>
        <dbReference type="ARBA" id="ARBA00023077"/>
    </source>
</evidence>
<dbReference type="PANTHER" id="PTHR30069:SF29">
    <property type="entry name" value="HEMOGLOBIN AND HEMOGLOBIN-HAPTOGLOBIN-BINDING PROTEIN 1-RELATED"/>
    <property type="match status" value="1"/>
</dbReference>
<feature type="chain" id="PRO_5046165101" evidence="12">
    <location>
        <begin position="21"/>
        <end position="923"/>
    </location>
</feature>
<dbReference type="InterPro" id="IPR039426">
    <property type="entry name" value="TonB-dep_rcpt-like"/>
</dbReference>
<dbReference type="InterPro" id="IPR012910">
    <property type="entry name" value="Plug_dom"/>
</dbReference>
<keyword evidence="3 10" id="KW-1134">Transmembrane beta strand</keyword>
<keyword evidence="5 12" id="KW-0732">Signal</keyword>
<evidence type="ECO:0000256" key="5">
    <source>
        <dbReference type="ARBA" id="ARBA00022729"/>
    </source>
</evidence>
<evidence type="ECO:0000256" key="11">
    <source>
        <dbReference type="RuleBase" id="RU003357"/>
    </source>
</evidence>
<keyword evidence="16" id="KW-1185">Reference proteome</keyword>
<dbReference type="Pfam" id="PF13715">
    <property type="entry name" value="CarbopepD_reg_2"/>
    <property type="match status" value="1"/>
</dbReference>
<dbReference type="EMBL" id="JBHTKA010000001">
    <property type="protein sequence ID" value="MFD0999519.1"/>
    <property type="molecule type" value="Genomic_DNA"/>
</dbReference>
<evidence type="ECO:0000256" key="3">
    <source>
        <dbReference type="ARBA" id="ARBA00022452"/>
    </source>
</evidence>
<dbReference type="Pfam" id="PF07715">
    <property type="entry name" value="Plug"/>
    <property type="match status" value="1"/>
</dbReference>
<keyword evidence="9 10" id="KW-0998">Cell outer membrane</keyword>
<keyword evidence="2 10" id="KW-0813">Transport</keyword>
<reference evidence="16" key="1">
    <citation type="journal article" date="2019" name="Int. J. Syst. Evol. Microbiol.">
        <title>The Global Catalogue of Microorganisms (GCM) 10K type strain sequencing project: providing services to taxonomists for standard genome sequencing and annotation.</title>
        <authorList>
            <consortium name="The Broad Institute Genomics Platform"/>
            <consortium name="The Broad Institute Genome Sequencing Center for Infectious Disease"/>
            <person name="Wu L."/>
            <person name="Ma J."/>
        </authorList>
    </citation>
    <scope>NUCLEOTIDE SEQUENCE [LARGE SCALE GENOMIC DNA]</scope>
    <source>
        <strain evidence="16">CCUG 58938</strain>
    </source>
</reference>
<feature type="domain" description="TonB-dependent receptor-like beta-barrel" evidence="13">
    <location>
        <begin position="418"/>
        <end position="893"/>
    </location>
</feature>
<comment type="subcellular location">
    <subcellularLocation>
        <location evidence="1 10">Cell outer membrane</location>
        <topology evidence="1 10">Multi-pass membrane protein</topology>
    </subcellularLocation>
</comment>
<organism evidence="15 16">
    <name type="scientific">Ohtaekwangia kribbensis</name>
    <dbReference type="NCBI Taxonomy" id="688913"/>
    <lineage>
        <taxon>Bacteria</taxon>
        <taxon>Pseudomonadati</taxon>
        <taxon>Bacteroidota</taxon>
        <taxon>Cytophagia</taxon>
        <taxon>Cytophagales</taxon>
        <taxon>Fulvivirgaceae</taxon>
        <taxon>Ohtaekwangia</taxon>
    </lineage>
</organism>
<dbReference type="InterPro" id="IPR037066">
    <property type="entry name" value="Plug_dom_sf"/>
</dbReference>
<sequence length="923" mass="102157">MKKIILYINILLLWSAAVYAQTSKITGTVTDPETNEPVPGATIVIKGKLTGTMSDAQGNFELTTGVKPPFTLSISSIGYENQEVQVSSEEKIAIKLLPKSELMNEVVFSASRVEENILQSPVSIEKLDLKAVRETPSISFYDGLQNLKGVEMVTSGLTYKQINTRGFNSTGNARFLQLVDGVDNQTPGLNFAVGNLFGSSDLDLESVELIPGSASALYGPVAFNGVLMMRTKDPFLYQGISAQVKTGVNHIKEEYADPHALYDFSLRYAKAFNNRFAFKINASYFSGLDWYATNYTDVDPQTSPEQRGANNPSRNALNIYGDEVVRTINGIGRVSRTGYEEKELMDYDVNSLKLNASLHYRIHDNMEVLYQYNIGRGKASYTGSNRFSLNNFVLQQHRLELRGKQYFLRAYSVIENSHDSYNARALGQQINRTWVRDLNGNIVSPDQADAMWFTRYTAAFNGNVNGVTAGNHGAARTFADEGRYIPGSAAFETEKERLVNIDGLNGAGVFSNSKFYHAEGQYDFSSLIKIFEVQVGGNFRRYDMFTNGTLFDDKDQEITINEGGAFVQVSKKLLNDNLKLTVSNRYDKNQNFKGRMTPRASVVATVAKSHNFRTSFQTGFRNPTPVDQYIKLNAGPITILGGVPDNSTGMNVYENSFTSASVSAFGAAFGAAVASGTPPQEAVMQHKDKLVKSNVAYIKPERIKTFEIGYKSLIGEKVLIDANYYYSSYTDFILNTVVIRPQSDVMGGDGTVNPAAAQDILNSNAHAFQLYTNASDKVSAQGATLGITYMLPKGYTVAANGTWASFDIKDANPNNVPAFNTPKYRTTVTVGNSEVFKNIGFNLAWRWQHSFDWYGSFNEMRPGRIKAYSLVDAQVSYKVPSLKSIVKVGANNLFNYHIYQAYGSPTIGGIYYVSVTFDELFHP</sequence>
<dbReference type="PROSITE" id="PS52016">
    <property type="entry name" value="TONB_DEPENDENT_REC_3"/>
    <property type="match status" value="1"/>
</dbReference>
<dbReference type="Gene3D" id="2.40.170.20">
    <property type="entry name" value="TonB-dependent receptor, beta-barrel domain"/>
    <property type="match status" value="1"/>
</dbReference>